<feature type="compositionally biased region" description="Low complexity" evidence="1">
    <location>
        <begin position="22"/>
        <end position="34"/>
    </location>
</feature>
<name>A0AAU8K7B9_9ACTN</name>
<keyword evidence="2" id="KW-0723">Serine/threonine-protein kinase</keyword>
<feature type="region of interest" description="Disordered" evidence="1">
    <location>
        <begin position="8"/>
        <end position="39"/>
    </location>
</feature>
<reference evidence="2" key="1">
    <citation type="submission" date="2024-06" db="EMBL/GenBank/DDBJ databases">
        <title>The genome sequences of Kitasatospora sp. strain HUAS MG31.</title>
        <authorList>
            <person name="Mo P."/>
        </authorList>
    </citation>
    <scope>NUCLEOTIDE SEQUENCE</scope>
    <source>
        <strain evidence="2">HUAS MG31</strain>
    </source>
</reference>
<dbReference type="EMBL" id="CP159872">
    <property type="protein sequence ID" value="XCM83172.1"/>
    <property type="molecule type" value="Genomic_DNA"/>
</dbReference>
<keyword evidence="2" id="KW-0808">Transferase</keyword>
<evidence type="ECO:0000256" key="1">
    <source>
        <dbReference type="SAM" id="MobiDB-lite"/>
    </source>
</evidence>
<keyword evidence="2" id="KW-0418">Kinase</keyword>
<organism evidence="2">
    <name type="scientific">Kitasatospora camelliae</name>
    <dbReference type="NCBI Taxonomy" id="3156397"/>
    <lineage>
        <taxon>Bacteria</taxon>
        <taxon>Bacillati</taxon>
        <taxon>Actinomycetota</taxon>
        <taxon>Actinomycetes</taxon>
        <taxon>Kitasatosporales</taxon>
        <taxon>Streptomycetaceae</taxon>
        <taxon>Kitasatospora</taxon>
    </lineage>
</organism>
<dbReference type="RefSeq" id="WP_354644107.1">
    <property type="nucleotide sequence ID" value="NZ_CP159872.1"/>
</dbReference>
<accession>A0AAU8K7B9</accession>
<sequence length="267" mass="28669">MDTVIVQLPDRVRRSTPPHPAGRPAGAAASRPAPELLHMGPGDTADFGRGLPDRPVAVPLTDQGVSRRAGEITAAEDYWRLSNFSSGATYVVENLEGAGEHIKVAPGRLGAPVPFEFSRVVLPSLDGSCHFTVFAPQHAYLATAPTGAGPGPGEHTVSPFALDATAKYFLVLVALCESRLRGTSAAVPGASEVVERLRPLPACRDLTRSAVNYHIDYLARTKLRLRGTEDPDAPATRKREELAALALRFDLVREDHLALLPPRRRPS</sequence>
<dbReference type="GO" id="GO:0004674">
    <property type="term" value="F:protein serine/threonine kinase activity"/>
    <property type="evidence" value="ECO:0007669"/>
    <property type="project" value="UniProtKB-KW"/>
</dbReference>
<gene>
    <name evidence="2" type="ORF">ABWK59_31745</name>
</gene>
<proteinExistence type="predicted"/>
<dbReference type="AlphaFoldDB" id="A0AAU8K7B9"/>
<dbReference type="KEGG" id="kcm:ABWK59_31745"/>
<protein>
    <submittedName>
        <fullName evidence="2">Serine/threonine protein kinase</fullName>
    </submittedName>
</protein>
<evidence type="ECO:0000313" key="2">
    <source>
        <dbReference type="EMBL" id="XCM83172.1"/>
    </source>
</evidence>